<name>A0A250K4U5_9BACT</name>
<evidence type="ECO:0008006" key="4">
    <source>
        <dbReference type="Google" id="ProtNLM"/>
    </source>
</evidence>
<sequence length="65" mass="7579">MLQAAKMKERSRERERSAPTREHSWVEVTQRVELSSTQYSRFSELCENPPDVEPSVLAAFAKLKR</sequence>
<dbReference type="EMBL" id="CP022203">
    <property type="protein sequence ID" value="ATB50631.1"/>
    <property type="molecule type" value="Genomic_DNA"/>
</dbReference>
<protein>
    <recommendedName>
        <fullName evidence="4">DUF1778 domain-containing protein</fullName>
    </recommendedName>
</protein>
<reference evidence="2 3" key="1">
    <citation type="submission" date="2017-06" db="EMBL/GenBank/DDBJ databases">
        <title>Sequencing and comparative analysis of myxobacterial genomes.</title>
        <authorList>
            <person name="Rupp O."/>
            <person name="Goesmann A."/>
            <person name="Sogaard-Andersen L."/>
        </authorList>
    </citation>
    <scope>NUCLEOTIDE SEQUENCE [LARGE SCALE GENOMIC DNA]</scope>
    <source>
        <strain evidence="2 3">DSM 14697</strain>
    </source>
</reference>
<evidence type="ECO:0000313" key="3">
    <source>
        <dbReference type="Proteomes" id="UP000217343"/>
    </source>
</evidence>
<gene>
    <name evidence="2" type="ORF">MYMAC_006287</name>
</gene>
<evidence type="ECO:0000256" key="1">
    <source>
        <dbReference type="SAM" id="MobiDB-lite"/>
    </source>
</evidence>
<proteinExistence type="predicted"/>
<feature type="region of interest" description="Disordered" evidence="1">
    <location>
        <begin position="1"/>
        <end position="24"/>
    </location>
</feature>
<dbReference type="Proteomes" id="UP000217343">
    <property type="component" value="Chromosome"/>
</dbReference>
<organism evidence="2 3">
    <name type="scientific">Corallococcus macrosporus DSM 14697</name>
    <dbReference type="NCBI Taxonomy" id="1189310"/>
    <lineage>
        <taxon>Bacteria</taxon>
        <taxon>Pseudomonadati</taxon>
        <taxon>Myxococcota</taxon>
        <taxon>Myxococcia</taxon>
        <taxon>Myxococcales</taxon>
        <taxon>Cystobacterineae</taxon>
        <taxon>Myxococcaceae</taxon>
        <taxon>Corallococcus</taxon>
    </lineage>
</organism>
<keyword evidence="3" id="KW-1185">Reference proteome</keyword>
<accession>A0A250K4U5</accession>
<dbReference type="KEGG" id="mmas:MYMAC_006287"/>
<evidence type="ECO:0000313" key="2">
    <source>
        <dbReference type="EMBL" id="ATB50631.1"/>
    </source>
</evidence>
<dbReference type="AlphaFoldDB" id="A0A250K4U5"/>